<dbReference type="Proteomes" id="UP000317648">
    <property type="component" value="Chromosome"/>
</dbReference>
<evidence type="ECO:0000256" key="1">
    <source>
        <dbReference type="SAM" id="SignalP"/>
    </source>
</evidence>
<gene>
    <name evidence="4" type="primary">idhA</name>
    <name evidence="4" type="ORF">Pla8534_52800</name>
</gene>
<proteinExistence type="predicted"/>
<dbReference type="OrthoDB" id="253515at2"/>
<dbReference type="PANTHER" id="PTHR43818">
    <property type="entry name" value="BCDNA.GH03377"/>
    <property type="match status" value="1"/>
</dbReference>
<dbReference type="EMBL" id="CP036433">
    <property type="protein sequence ID" value="QDU97432.1"/>
    <property type="molecule type" value="Genomic_DNA"/>
</dbReference>
<dbReference type="SUPFAM" id="SSF51735">
    <property type="entry name" value="NAD(P)-binding Rossmann-fold domains"/>
    <property type="match status" value="1"/>
</dbReference>
<dbReference type="InterPro" id="IPR050463">
    <property type="entry name" value="Gfo/Idh/MocA_oxidrdct_glycsds"/>
</dbReference>
<dbReference type="InterPro" id="IPR000683">
    <property type="entry name" value="Gfo/Idh/MocA-like_OxRdtase_N"/>
</dbReference>
<keyword evidence="1" id="KW-0732">Signal</keyword>
<feature type="domain" description="Gfo/Idh/MocA-like oxidoreductase C-terminal" evidence="3">
    <location>
        <begin position="197"/>
        <end position="367"/>
    </location>
</feature>
<evidence type="ECO:0000313" key="4">
    <source>
        <dbReference type="EMBL" id="QDU97432.1"/>
    </source>
</evidence>
<feature type="chain" id="PRO_5021928879" evidence="1">
    <location>
        <begin position="41"/>
        <end position="436"/>
    </location>
</feature>
<dbReference type="AlphaFoldDB" id="A0A518E016"/>
<evidence type="ECO:0000259" key="3">
    <source>
        <dbReference type="Pfam" id="PF02894"/>
    </source>
</evidence>
<protein>
    <submittedName>
        <fullName evidence="4">Inositol 2-dehydrogenase</fullName>
        <ecNumber evidence="4">1.1.1.18</ecNumber>
    </submittedName>
</protein>
<dbReference type="InterPro" id="IPR006311">
    <property type="entry name" value="TAT_signal"/>
</dbReference>
<dbReference type="EC" id="1.1.1.18" evidence="4"/>
<dbReference type="GO" id="GO:0000166">
    <property type="term" value="F:nucleotide binding"/>
    <property type="evidence" value="ECO:0007669"/>
    <property type="project" value="InterPro"/>
</dbReference>
<dbReference type="PANTHER" id="PTHR43818:SF5">
    <property type="entry name" value="OXIDOREDUCTASE FAMILY PROTEIN"/>
    <property type="match status" value="1"/>
</dbReference>
<dbReference type="PROSITE" id="PS51318">
    <property type="entry name" value="TAT"/>
    <property type="match status" value="1"/>
</dbReference>
<dbReference type="Pfam" id="PF01408">
    <property type="entry name" value="GFO_IDH_MocA"/>
    <property type="match status" value="1"/>
</dbReference>
<dbReference type="InterPro" id="IPR036291">
    <property type="entry name" value="NAD(P)-bd_dom_sf"/>
</dbReference>
<keyword evidence="4" id="KW-0560">Oxidoreductase</keyword>
<dbReference type="KEGG" id="lcre:Pla8534_52800"/>
<dbReference type="Gene3D" id="3.30.360.10">
    <property type="entry name" value="Dihydrodipicolinate Reductase, domain 2"/>
    <property type="match status" value="1"/>
</dbReference>
<accession>A0A518E016</accession>
<dbReference type="NCBIfam" id="TIGR01409">
    <property type="entry name" value="TAT_signal_seq"/>
    <property type="match status" value="1"/>
</dbReference>
<feature type="signal peptide" evidence="1">
    <location>
        <begin position="1"/>
        <end position="40"/>
    </location>
</feature>
<name>A0A518E016_9BACT</name>
<evidence type="ECO:0000259" key="2">
    <source>
        <dbReference type="Pfam" id="PF01408"/>
    </source>
</evidence>
<reference evidence="4 5" key="1">
    <citation type="submission" date="2019-02" db="EMBL/GenBank/DDBJ databases">
        <title>Deep-cultivation of Planctomycetes and their phenomic and genomic characterization uncovers novel biology.</title>
        <authorList>
            <person name="Wiegand S."/>
            <person name="Jogler M."/>
            <person name="Boedeker C."/>
            <person name="Pinto D."/>
            <person name="Vollmers J."/>
            <person name="Rivas-Marin E."/>
            <person name="Kohn T."/>
            <person name="Peeters S.H."/>
            <person name="Heuer A."/>
            <person name="Rast P."/>
            <person name="Oberbeckmann S."/>
            <person name="Bunk B."/>
            <person name="Jeske O."/>
            <person name="Meyerdierks A."/>
            <person name="Storesund J.E."/>
            <person name="Kallscheuer N."/>
            <person name="Luecker S."/>
            <person name="Lage O.M."/>
            <person name="Pohl T."/>
            <person name="Merkel B.J."/>
            <person name="Hornburger P."/>
            <person name="Mueller R.-W."/>
            <person name="Bruemmer F."/>
            <person name="Labrenz M."/>
            <person name="Spormann A.M."/>
            <person name="Op den Camp H."/>
            <person name="Overmann J."/>
            <person name="Amann R."/>
            <person name="Jetten M.S.M."/>
            <person name="Mascher T."/>
            <person name="Medema M.H."/>
            <person name="Devos D.P."/>
            <person name="Kaster A.-K."/>
            <person name="Ovreas L."/>
            <person name="Rohde M."/>
            <person name="Galperin M.Y."/>
            <person name="Jogler C."/>
        </authorList>
    </citation>
    <scope>NUCLEOTIDE SEQUENCE [LARGE SCALE GENOMIC DNA]</scope>
    <source>
        <strain evidence="4 5">Pla85_3_4</strain>
    </source>
</reference>
<sequence precursor="true">MSTKPSQDANRRQFLQTSGALAAGAVAASAALSITQSAYAAGNDQLKVGLIGCGGRGTGAASQALRADKNVKLHAVGDAFEDRLETSLKKLGQLEDVAPKLDVPPERRFVGFDAYQQVIDSGVDVVLLATPPHFRPMHIEAAIAAGKHIFAEKPTAVDAEGVRRVLKSVQDAKAKNLSLVAGLCLRNSYGFREAIDRVHQGEAGDIHTLHANDYRGTIWLRPRQPDWTDMHWQMRNWYYFTWLSGDFNVEQHVHFLDMCAWTMGDQYPVSAIGMGGREVRKGPEFGNIFDHHSVVYEYANGAKLISNTRQMQGCKNELGASAVGSKARVDFKERKGGTTITWPDRKWVYEGEDNNIYQTEHDEMFAGIRNGTPVNNGEYLAKSTMLAIMGRMATYTGQLVTWDQAMNSQEVLAPKSYAWGEAPEVNIAVPGITKLV</sequence>
<dbReference type="RefSeq" id="WP_145056205.1">
    <property type="nucleotide sequence ID" value="NZ_CP036433.1"/>
</dbReference>
<dbReference type="SUPFAM" id="SSF55347">
    <property type="entry name" value="Glyceraldehyde-3-phosphate dehydrogenase-like, C-terminal domain"/>
    <property type="match status" value="1"/>
</dbReference>
<evidence type="ECO:0000313" key="5">
    <source>
        <dbReference type="Proteomes" id="UP000317648"/>
    </source>
</evidence>
<keyword evidence="5" id="KW-1185">Reference proteome</keyword>
<dbReference type="GO" id="GO:0050112">
    <property type="term" value="F:inositol 2-dehydrogenase (NAD+) activity"/>
    <property type="evidence" value="ECO:0007669"/>
    <property type="project" value="UniProtKB-EC"/>
</dbReference>
<dbReference type="Pfam" id="PF02894">
    <property type="entry name" value="GFO_IDH_MocA_C"/>
    <property type="match status" value="1"/>
</dbReference>
<organism evidence="4 5">
    <name type="scientific">Lignipirellula cremea</name>
    <dbReference type="NCBI Taxonomy" id="2528010"/>
    <lineage>
        <taxon>Bacteria</taxon>
        <taxon>Pseudomonadati</taxon>
        <taxon>Planctomycetota</taxon>
        <taxon>Planctomycetia</taxon>
        <taxon>Pirellulales</taxon>
        <taxon>Pirellulaceae</taxon>
        <taxon>Lignipirellula</taxon>
    </lineage>
</organism>
<feature type="domain" description="Gfo/Idh/MocA-like oxidoreductase N-terminal" evidence="2">
    <location>
        <begin position="46"/>
        <end position="173"/>
    </location>
</feature>
<dbReference type="InterPro" id="IPR019546">
    <property type="entry name" value="TAT_signal_bac_arc"/>
</dbReference>
<dbReference type="Gene3D" id="3.40.50.720">
    <property type="entry name" value="NAD(P)-binding Rossmann-like Domain"/>
    <property type="match status" value="1"/>
</dbReference>
<dbReference type="InterPro" id="IPR004104">
    <property type="entry name" value="Gfo/Idh/MocA-like_OxRdtase_C"/>
</dbReference>